<keyword evidence="7" id="KW-0460">Magnesium</keyword>
<dbReference type="GO" id="GO:0046872">
    <property type="term" value="F:metal ion binding"/>
    <property type="evidence" value="ECO:0007669"/>
    <property type="project" value="UniProtKB-KW"/>
</dbReference>
<dbReference type="OrthoDB" id="9791656at2"/>
<dbReference type="InterPro" id="IPR015376">
    <property type="entry name" value="Znr_NADH_PPase"/>
</dbReference>
<comment type="cofactor">
    <cofactor evidence="2">
        <name>Zn(2+)</name>
        <dbReference type="ChEBI" id="CHEBI:29105"/>
    </cofactor>
</comment>
<organism evidence="12 13">
    <name type="scientific">Nocardioides cavernaquae</name>
    <dbReference type="NCBI Taxonomy" id="2321396"/>
    <lineage>
        <taxon>Bacteria</taxon>
        <taxon>Bacillati</taxon>
        <taxon>Actinomycetota</taxon>
        <taxon>Actinomycetes</taxon>
        <taxon>Propionibacteriales</taxon>
        <taxon>Nocardioidaceae</taxon>
        <taxon>Nocardioides</taxon>
    </lineage>
</organism>
<evidence type="ECO:0000256" key="6">
    <source>
        <dbReference type="ARBA" id="ARBA00022801"/>
    </source>
</evidence>
<evidence type="ECO:0000313" key="13">
    <source>
        <dbReference type="Proteomes" id="UP000276542"/>
    </source>
</evidence>
<protein>
    <recommendedName>
        <fullName evidence="4">NAD(+) diphosphatase</fullName>
        <ecNumber evidence="4">3.6.1.22</ecNumber>
    </recommendedName>
</protein>
<proteinExistence type="inferred from homology"/>
<gene>
    <name evidence="12" type="ORF">D4739_10875</name>
</gene>
<dbReference type="InterPro" id="IPR020084">
    <property type="entry name" value="NUDIX_hydrolase_CS"/>
</dbReference>
<name>A0A3A5HBC0_9ACTN</name>
<reference evidence="13" key="1">
    <citation type="submission" date="2018-09" db="EMBL/GenBank/DDBJ databases">
        <authorList>
            <person name="Zhu H."/>
        </authorList>
    </citation>
    <scope>NUCLEOTIDE SEQUENCE [LARGE SCALE GENOMIC DNA]</scope>
    <source>
        <strain evidence="13">K1W22B-1</strain>
    </source>
</reference>
<evidence type="ECO:0000256" key="10">
    <source>
        <dbReference type="SAM" id="MobiDB-lite"/>
    </source>
</evidence>
<evidence type="ECO:0000256" key="3">
    <source>
        <dbReference type="ARBA" id="ARBA00009595"/>
    </source>
</evidence>
<dbReference type="Proteomes" id="UP000276542">
    <property type="component" value="Unassembled WGS sequence"/>
</dbReference>
<dbReference type="PROSITE" id="PS51462">
    <property type="entry name" value="NUDIX"/>
    <property type="match status" value="1"/>
</dbReference>
<dbReference type="Pfam" id="PF09297">
    <property type="entry name" value="Zn_ribbon_NUD"/>
    <property type="match status" value="1"/>
</dbReference>
<feature type="domain" description="Nudix hydrolase" evidence="11">
    <location>
        <begin position="190"/>
        <end position="319"/>
    </location>
</feature>
<feature type="region of interest" description="Disordered" evidence="10">
    <location>
        <begin position="1"/>
        <end position="25"/>
    </location>
</feature>
<dbReference type="InterPro" id="IPR000086">
    <property type="entry name" value="NUDIX_hydrolase_dom"/>
</dbReference>
<evidence type="ECO:0000256" key="2">
    <source>
        <dbReference type="ARBA" id="ARBA00001947"/>
    </source>
</evidence>
<dbReference type="GO" id="GO:0019677">
    <property type="term" value="P:NAD+ catabolic process"/>
    <property type="evidence" value="ECO:0007669"/>
    <property type="project" value="TreeGrafter"/>
</dbReference>
<comment type="catalytic activity">
    <reaction evidence="9">
        <text>a 5'-end NAD(+)-phospho-ribonucleoside in mRNA + H2O = a 5'-end phospho-adenosine-phospho-ribonucleoside in mRNA + beta-nicotinamide D-ribonucleotide + 2 H(+)</text>
        <dbReference type="Rhea" id="RHEA:60876"/>
        <dbReference type="Rhea" id="RHEA-COMP:15698"/>
        <dbReference type="Rhea" id="RHEA-COMP:15719"/>
        <dbReference type="ChEBI" id="CHEBI:14649"/>
        <dbReference type="ChEBI" id="CHEBI:15377"/>
        <dbReference type="ChEBI" id="CHEBI:15378"/>
        <dbReference type="ChEBI" id="CHEBI:144029"/>
        <dbReference type="ChEBI" id="CHEBI:144051"/>
    </reaction>
    <physiologicalReaction direction="left-to-right" evidence="9">
        <dbReference type="Rhea" id="RHEA:60877"/>
    </physiologicalReaction>
</comment>
<keyword evidence="8" id="KW-0520">NAD</keyword>
<evidence type="ECO:0000259" key="11">
    <source>
        <dbReference type="PROSITE" id="PS51462"/>
    </source>
</evidence>
<dbReference type="GO" id="GO:0005829">
    <property type="term" value="C:cytosol"/>
    <property type="evidence" value="ECO:0007669"/>
    <property type="project" value="TreeGrafter"/>
</dbReference>
<keyword evidence="6 12" id="KW-0378">Hydrolase</keyword>
<keyword evidence="5" id="KW-0479">Metal-binding</keyword>
<dbReference type="EMBL" id="QYRP01000002">
    <property type="protein sequence ID" value="RJS47903.1"/>
    <property type="molecule type" value="Genomic_DNA"/>
</dbReference>
<dbReference type="AlphaFoldDB" id="A0A3A5HBC0"/>
<dbReference type="InterPro" id="IPR050241">
    <property type="entry name" value="NAD-cap_RNA_hydrolase_NudC"/>
</dbReference>
<evidence type="ECO:0000256" key="5">
    <source>
        <dbReference type="ARBA" id="ARBA00022723"/>
    </source>
</evidence>
<evidence type="ECO:0000256" key="7">
    <source>
        <dbReference type="ARBA" id="ARBA00022842"/>
    </source>
</evidence>
<dbReference type="InterPro" id="IPR015797">
    <property type="entry name" value="NUDIX_hydrolase-like_dom_sf"/>
</dbReference>
<keyword evidence="13" id="KW-1185">Reference proteome</keyword>
<comment type="similarity">
    <text evidence="3">Belongs to the Nudix hydrolase family. NudC subfamily.</text>
</comment>
<dbReference type="SUPFAM" id="SSF55811">
    <property type="entry name" value="Nudix"/>
    <property type="match status" value="1"/>
</dbReference>
<evidence type="ECO:0000256" key="1">
    <source>
        <dbReference type="ARBA" id="ARBA00001946"/>
    </source>
</evidence>
<dbReference type="PANTHER" id="PTHR42904">
    <property type="entry name" value="NUDIX HYDROLASE, NUDC SUBFAMILY"/>
    <property type="match status" value="1"/>
</dbReference>
<accession>A0A3A5HBC0</accession>
<evidence type="ECO:0000313" key="12">
    <source>
        <dbReference type="EMBL" id="RJS47903.1"/>
    </source>
</evidence>
<dbReference type="Gene3D" id="3.90.79.20">
    <property type="match status" value="1"/>
</dbReference>
<dbReference type="GO" id="GO:0006742">
    <property type="term" value="P:NADP+ catabolic process"/>
    <property type="evidence" value="ECO:0007669"/>
    <property type="project" value="TreeGrafter"/>
</dbReference>
<dbReference type="NCBIfam" id="NF001299">
    <property type="entry name" value="PRK00241.1"/>
    <property type="match status" value="1"/>
</dbReference>
<evidence type="ECO:0000256" key="4">
    <source>
        <dbReference type="ARBA" id="ARBA00012381"/>
    </source>
</evidence>
<dbReference type="Pfam" id="PF00293">
    <property type="entry name" value="NUDIX"/>
    <property type="match status" value="1"/>
</dbReference>
<comment type="cofactor">
    <cofactor evidence="1">
        <name>Mg(2+)</name>
        <dbReference type="ChEBI" id="CHEBI:18420"/>
    </cofactor>
</comment>
<evidence type="ECO:0000256" key="8">
    <source>
        <dbReference type="ARBA" id="ARBA00023027"/>
    </source>
</evidence>
<dbReference type="GO" id="GO:0035529">
    <property type="term" value="F:NADH pyrophosphatase activity"/>
    <property type="evidence" value="ECO:0007669"/>
    <property type="project" value="TreeGrafter"/>
</dbReference>
<dbReference type="InterPro" id="IPR049734">
    <property type="entry name" value="NudC-like_C"/>
</dbReference>
<evidence type="ECO:0000256" key="9">
    <source>
        <dbReference type="ARBA" id="ARBA00023679"/>
    </source>
</evidence>
<dbReference type="PANTHER" id="PTHR42904:SF6">
    <property type="entry name" value="NAD-CAPPED RNA HYDROLASE NUDT12"/>
    <property type="match status" value="1"/>
</dbReference>
<comment type="caution">
    <text evidence="12">The sequence shown here is derived from an EMBL/GenBank/DDBJ whole genome shotgun (WGS) entry which is preliminary data.</text>
</comment>
<dbReference type="GO" id="GO:0110153">
    <property type="term" value="F:RNA NAD-cap (NMN-forming) hydrolase activity"/>
    <property type="evidence" value="ECO:0007669"/>
    <property type="project" value="RHEA"/>
</dbReference>
<dbReference type="PROSITE" id="PS00893">
    <property type="entry name" value="NUDIX_BOX"/>
    <property type="match status" value="1"/>
</dbReference>
<dbReference type="EC" id="3.6.1.22" evidence="4"/>
<dbReference type="Gene3D" id="3.90.79.10">
    <property type="entry name" value="Nucleoside Triphosphate Pyrophosphohydrolase"/>
    <property type="match status" value="1"/>
</dbReference>
<dbReference type="CDD" id="cd03429">
    <property type="entry name" value="NUDIX_NADH_pyrophosphatase_Nudt13"/>
    <property type="match status" value="1"/>
</dbReference>
<sequence length="337" mass="36398">MRERSDNDQPATGPKPTDSWAHDRLAHRRDDEAWLAGAWADPATRVVPLSGGRVYAVEGRPQWLSPAGLVEALPGVDVTDGVRVLLGERDGVARFALHVQGAGRDATTSAAGSAPRPPEDASAVTGWVGLRSLGLHLMQDIADARLLFHAVGIGEWLERTRFCARCGGTLTARQSGHVQVCDSCGREQFPRIEPAVIMLITQGEPGSPDERCLLGSGLQWGPTRFSTLAGFAEPGEALEDAVRREVFEEAGVRVGRVEWFASQPWPFPSSLMLGFTGRAISTEITIDPSEIADARWFTRAELKAQAESGEISLPTRGISISRTLIESWYGGPLPGSW</sequence>